<dbReference type="AlphaFoldDB" id="A0AAN7L0C4"/>
<evidence type="ECO:0000256" key="1">
    <source>
        <dbReference type="SAM" id="MobiDB-lite"/>
    </source>
</evidence>
<dbReference type="Proteomes" id="UP001345219">
    <property type="component" value="Chromosome 22"/>
</dbReference>
<dbReference type="PANTHER" id="PTHR35110">
    <property type="entry name" value="EXPRESSED PROTEIN"/>
    <property type="match status" value="1"/>
</dbReference>
<proteinExistence type="predicted"/>
<protein>
    <submittedName>
        <fullName evidence="2">Uncharacterized protein</fullName>
    </submittedName>
</protein>
<reference evidence="2 3" key="1">
    <citation type="journal article" date="2023" name="Hortic Res">
        <title>Pangenome of water caltrop reveals structural variations and asymmetric subgenome divergence after allopolyploidization.</title>
        <authorList>
            <person name="Zhang X."/>
            <person name="Chen Y."/>
            <person name="Wang L."/>
            <person name="Yuan Y."/>
            <person name="Fang M."/>
            <person name="Shi L."/>
            <person name="Lu R."/>
            <person name="Comes H.P."/>
            <person name="Ma Y."/>
            <person name="Chen Y."/>
            <person name="Huang G."/>
            <person name="Zhou Y."/>
            <person name="Zheng Z."/>
            <person name="Qiu Y."/>
        </authorList>
    </citation>
    <scope>NUCLEOTIDE SEQUENCE [LARGE SCALE GENOMIC DNA]</scope>
    <source>
        <tissue evidence="2">Roots</tissue>
    </source>
</reference>
<dbReference type="PANTHER" id="PTHR35110:SF3">
    <property type="entry name" value="OS08G0360000 PROTEIN"/>
    <property type="match status" value="1"/>
</dbReference>
<name>A0AAN7L0C4_9MYRT</name>
<gene>
    <name evidence="2" type="ORF">SAY87_028742</name>
</gene>
<evidence type="ECO:0000313" key="3">
    <source>
        <dbReference type="Proteomes" id="UP001345219"/>
    </source>
</evidence>
<accession>A0AAN7L0C4</accession>
<sequence>MEQVMASVEDGLLTLIMWKDAIAIHFKGQLALPPFRRRLRERQIVLGAGVLRRTEDCSRGLTKKLLELSRQGCGYVCNSNKDDGKEAKAQDEADRVENAAGADTDHHESHLRHIEGTWPPHNLRHLGPRQVVLGMCQEVGLRGLTGKRHMKIILRWMRERQKLRLICNHVGPHKQFLYTTWFTKPSLNKQSRGPVNEGSHFPKPKLP</sequence>
<comment type="caution">
    <text evidence="2">The sequence shown here is derived from an EMBL/GenBank/DDBJ whole genome shotgun (WGS) entry which is preliminary data.</text>
</comment>
<organism evidence="2 3">
    <name type="scientific">Trapa incisa</name>
    <dbReference type="NCBI Taxonomy" id="236973"/>
    <lineage>
        <taxon>Eukaryota</taxon>
        <taxon>Viridiplantae</taxon>
        <taxon>Streptophyta</taxon>
        <taxon>Embryophyta</taxon>
        <taxon>Tracheophyta</taxon>
        <taxon>Spermatophyta</taxon>
        <taxon>Magnoliopsida</taxon>
        <taxon>eudicotyledons</taxon>
        <taxon>Gunneridae</taxon>
        <taxon>Pentapetalae</taxon>
        <taxon>rosids</taxon>
        <taxon>malvids</taxon>
        <taxon>Myrtales</taxon>
        <taxon>Lythraceae</taxon>
        <taxon>Trapa</taxon>
    </lineage>
</organism>
<dbReference type="EMBL" id="JAXIOK010000004">
    <property type="protein sequence ID" value="KAK4773723.1"/>
    <property type="molecule type" value="Genomic_DNA"/>
</dbReference>
<keyword evidence="3" id="KW-1185">Reference proteome</keyword>
<evidence type="ECO:0000313" key="2">
    <source>
        <dbReference type="EMBL" id="KAK4773723.1"/>
    </source>
</evidence>
<feature type="region of interest" description="Disordered" evidence="1">
    <location>
        <begin position="188"/>
        <end position="207"/>
    </location>
</feature>
<feature type="region of interest" description="Disordered" evidence="1">
    <location>
        <begin position="82"/>
        <end position="110"/>
    </location>
</feature>